<comment type="caution">
    <text evidence="1">The sequence shown here is derived from an EMBL/GenBank/DDBJ whole genome shotgun (WGS) entry which is preliminary data.</text>
</comment>
<dbReference type="Proteomes" id="UP000809621">
    <property type="component" value="Unassembled WGS sequence"/>
</dbReference>
<accession>A0ABS2HL28</accession>
<dbReference type="SUPFAM" id="SSF53474">
    <property type="entry name" value="alpha/beta-Hydrolases"/>
    <property type="match status" value="1"/>
</dbReference>
<sequence length="265" mass="30085">MKDAAMITLHGMGEVDDDYYEDLQDGVKKLLGKKWSKVAFHAVHYAEDLQKPQNALWKKMVNNEDNDLDCTRVRKFFLYGFGDAGSLEHSAQRDAVKYKRVQQQIQAALSKAFIDVGKDSTKPVIIVAHSLGCQVISNYLWDAAHNQHSFEDTAGMDPDELNFIKLKGLRNLVTTGCNIPLFTSGLDKRSCFKAPNSMFRWDNYYDADDVLGWPLKQLDPSFNIVNDHVINAGGLFTSWNPLSHTKYWSDNDVIRPVAQRLLNLL</sequence>
<evidence type="ECO:0000313" key="2">
    <source>
        <dbReference type="Proteomes" id="UP000809621"/>
    </source>
</evidence>
<dbReference type="EMBL" id="JAFEUM010000003">
    <property type="protein sequence ID" value="MBM7036764.1"/>
    <property type="molecule type" value="Genomic_DNA"/>
</dbReference>
<name>A0ABS2HL28_9VIBR</name>
<proteinExistence type="predicted"/>
<evidence type="ECO:0000313" key="1">
    <source>
        <dbReference type="EMBL" id="MBM7036764.1"/>
    </source>
</evidence>
<dbReference type="RefSeq" id="WP_205158321.1">
    <property type="nucleotide sequence ID" value="NZ_JAFEUM010000003.1"/>
</dbReference>
<dbReference type="Gene3D" id="3.40.50.1820">
    <property type="entry name" value="alpha/beta hydrolase"/>
    <property type="match status" value="1"/>
</dbReference>
<dbReference type="InterPro" id="IPR029058">
    <property type="entry name" value="AB_hydrolase_fold"/>
</dbReference>
<evidence type="ECO:0008006" key="3">
    <source>
        <dbReference type="Google" id="ProtNLM"/>
    </source>
</evidence>
<reference evidence="1 2" key="1">
    <citation type="submission" date="2021-02" db="EMBL/GenBank/DDBJ databases">
        <authorList>
            <person name="Park J.-S."/>
        </authorList>
    </citation>
    <scope>NUCLEOTIDE SEQUENCE [LARGE SCALE GENOMIC DNA]</scope>
    <source>
        <strain evidence="1 2">188UL20-2</strain>
    </source>
</reference>
<keyword evidence="2" id="KW-1185">Reference proteome</keyword>
<protein>
    <recommendedName>
        <fullName evidence="3">Alpha/beta hydrolase</fullName>
    </recommendedName>
</protein>
<gene>
    <name evidence="1" type="ORF">JQC93_10165</name>
</gene>
<organism evidence="1 2">
    <name type="scientific">Vibrio ulleungensis</name>
    <dbReference type="NCBI Taxonomy" id="2807619"/>
    <lineage>
        <taxon>Bacteria</taxon>
        <taxon>Pseudomonadati</taxon>
        <taxon>Pseudomonadota</taxon>
        <taxon>Gammaproteobacteria</taxon>
        <taxon>Vibrionales</taxon>
        <taxon>Vibrionaceae</taxon>
        <taxon>Vibrio</taxon>
    </lineage>
</organism>